<protein>
    <submittedName>
        <fullName evidence="1">Uncharacterized protein</fullName>
    </submittedName>
</protein>
<evidence type="ECO:0000313" key="2">
    <source>
        <dbReference type="Proteomes" id="UP000001075"/>
    </source>
</evidence>
<dbReference type="Proteomes" id="UP000001075">
    <property type="component" value="Unassembled WGS sequence"/>
</dbReference>
<dbReference type="InParanoid" id="G3H7C9"/>
<accession>G3H7C9</accession>
<evidence type="ECO:0000313" key="1">
    <source>
        <dbReference type="EMBL" id="EGV96786.1"/>
    </source>
</evidence>
<gene>
    <name evidence="1" type="ORF">I79_006259</name>
</gene>
<reference evidence="2" key="1">
    <citation type="journal article" date="2011" name="Nat. Biotechnol.">
        <title>The genomic sequence of the Chinese hamster ovary (CHO)-K1 cell line.</title>
        <authorList>
            <person name="Xu X."/>
            <person name="Nagarajan H."/>
            <person name="Lewis N.E."/>
            <person name="Pan S."/>
            <person name="Cai Z."/>
            <person name="Liu X."/>
            <person name="Chen W."/>
            <person name="Xie M."/>
            <person name="Wang W."/>
            <person name="Hammond S."/>
            <person name="Andersen M.R."/>
            <person name="Neff N."/>
            <person name="Passarelli B."/>
            <person name="Koh W."/>
            <person name="Fan H.C."/>
            <person name="Wang J."/>
            <person name="Gui Y."/>
            <person name="Lee K.H."/>
            <person name="Betenbaugh M.J."/>
            <person name="Quake S.R."/>
            <person name="Famili I."/>
            <person name="Palsson B.O."/>
            <person name="Wang J."/>
        </authorList>
    </citation>
    <scope>NUCLEOTIDE SEQUENCE [LARGE SCALE GENOMIC DNA]</scope>
    <source>
        <strain evidence="2">CHO K1 cell line</strain>
    </source>
</reference>
<name>G3H7C9_CRIGR</name>
<sequence length="51" mass="5593">MPMLSIPLFGAAQTRHSTLCSEPRLRVCKSCLAGGLSLSSQKYKRLDDLLV</sequence>
<organism evidence="1 2">
    <name type="scientific">Cricetulus griseus</name>
    <name type="common">Chinese hamster</name>
    <name type="synonym">Cricetulus barabensis griseus</name>
    <dbReference type="NCBI Taxonomy" id="10029"/>
    <lineage>
        <taxon>Eukaryota</taxon>
        <taxon>Metazoa</taxon>
        <taxon>Chordata</taxon>
        <taxon>Craniata</taxon>
        <taxon>Vertebrata</taxon>
        <taxon>Euteleostomi</taxon>
        <taxon>Mammalia</taxon>
        <taxon>Eutheria</taxon>
        <taxon>Euarchontoglires</taxon>
        <taxon>Glires</taxon>
        <taxon>Rodentia</taxon>
        <taxon>Myomorpha</taxon>
        <taxon>Muroidea</taxon>
        <taxon>Cricetidae</taxon>
        <taxon>Cricetinae</taxon>
        <taxon>Cricetulus</taxon>
    </lineage>
</organism>
<dbReference type="AlphaFoldDB" id="G3H7C9"/>
<dbReference type="EMBL" id="JH000192">
    <property type="protein sequence ID" value="EGV96786.1"/>
    <property type="molecule type" value="Genomic_DNA"/>
</dbReference>
<proteinExistence type="predicted"/>